<dbReference type="OrthoDB" id="3695445at2"/>
<dbReference type="Proteomes" id="UP000078292">
    <property type="component" value="Unassembled WGS sequence"/>
</dbReference>
<gene>
    <name evidence="1" type="ORF">A6F49_16670</name>
</gene>
<proteinExistence type="predicted"/>
<organism evidence="1 2">
    <name type="scientific">Enteractinococcus helveticum</name>
    <dbReference type="NCBI Taxonomy" id="1837282"/>
    <lineage>
        <taxon>Bacteria</taxon>
        <taxon>Bacillati</taxon>
        <taxon>Actinomycetota</taxon>
        <taxon>Actinomycetes</taxon>
        <taxon>Micrococcales</taxon>
        <taxon>Micrococcaceae</taxon>
    </lineage>
</organism>
<dbReference type="EMBL" id="LXEY01000022">
    <property type="protein sequence ID" value="OAV59473.1"/>
    <property type="molecule type" value="Genomic_DNA"/>
</dbReference>
<dbReference type="AlphaFoldDB" id="A0A1B7LWQ9"/>
<accession>A0A1B7LWQ9</accession>
<reference evidence="1 2" key="1">
    <citation type="submission" date="2016-04" db="EMBL/GenBank/DDBJ databases">
        <title>First whole genome shotgun sequence of the bacterium Enteractinococcus sp. strain UASWS1574.</title>
        <authorList>
            <person name="Crovadore J."/>
            <person name="Chablais R."/>
            <person name="Lefort F."/>
        </authorList>
    </citation>
    <scope>NUCLEOTIDE SEQUENCE [LARGE SCALE GENOMIC DNA]</scope>
    <source>
        <strain evidence="1 2">UASWS1574</strain>
    </source>
</reference>
<protein>
    <submittedName>
        <fullName evidence="1">Uncharacterized protein</fullName>
    </submittedName>
</protein>
<evidence type="ECO:0000313" key="1">
    <source>
        <dbReference type="EMBL" id="OAV59473.1"/>
    </source>
</evidence>
<dbReference type="RefSeq" id="WP_052504979.1">
    <property type="nucleotide sequence ID" value="NZ_LXEY01000022.1"/>
</dbReference>
<name>A0A1B7LWQ9_9MICC</name>
<sequence length="154" mass="16164">MADTSKKSDGSASSGWGDFFKSLPLDELKHNLTDYASAWGEKTIKGLGDKASSLFDGLGSADSPVGKAAQKGAEKLAEGDSPIKAGLSGAATGVKEQVKDVFTGGGGSKGSNRGAKKVTNIVETIEVGVPISVAYNQWTQFEDWSDFMKKSRKR</sequence>
<comment type="caution">
    <text evidence="1">The sequence shown here is derived from an EMBL/GenBank/DDBJ whole genome shotgun (WGS) entry which is preliminary data.</text>
</comment>
<keyword evidence="2" id="KW-1185">Reference proteome</keyword>
<dbReference type="STRING" id="1837282.A6F49_16670"/>
<evidence type="ECO:0000313" key="2">
    <source>
        <dbReference type="Proteomes" id="UP000078292"/>
    </source>
</evidence>